<protein>
    <submittedName>
        <fullName evidence="1">Uncharacterized protein</fullName>
    </submittedName>
</protein>
<dbReference type="EMBL" id="CP010979">
    <property type="protein sequence ID" value="AJQ46112.1"/>
    <property type="molecule type" value="Genomic_DNA"/>
</dbReference>
<dbReference type="AlphaFoldDB" id="A0AAU8RZW8"/>
<evidence type="ECO:0000313" key="1">
    <source>
        <dbReference type="EMBL" id="AJQ46112.1"/>
    </source>
</evidence>
<proteinExistence type="predicted"/>
<dbReference type="Proteomes" id="UP000033260">
    <property type="component" value="Chromosome"/>
</dbReference>
<gene>
    <name evidence="1" type="ORF">N805_02250</name>
</gene>
<sequence length="144" mass="16421">MCDLNDVYSPVRVEVEREISKLLDVLKEQHQLNNVHFDDLSDVALRLESGDFFCLKYECGVEKLVLFFKIDLQVPFTDKELSEFAELSCYSEINLNGDLLSVEDNALAYYKIMSSTDICGGLLEVVFVALLKGYMSLSSCLERR</sequence>
<name>A0AAU8RZW8_PSEPU</name>
<reference evidence="1 2" key="1">
    <citation type="submission" date="2015-02" db="EMBL/GenBank/DDBJ databases">
        <title>Complete Genome Sequencing of Pseudomonas putida S13.1.2.</title>
        <authorList>
            <person name="Chong T.M."/>
            <person name="Chan K.G."/>
            <person name="Dessaux Y."/>
        </authorList>
    </citation>
    <scope>NUCLEOTIDE SEQUENCE [LARGE SCALE GENOMIC DNA]</scope>
    <source>
        <strain evidence="1 2">S13.1.2</strain>
    </source>
</reference>
<evidence type="ECO:0000313" key="2">
    <source>
        <dbReference type="Proteomes" id="UP000033260"/>
    </source>
</evidence>
<organism evidence="1 2">
    <name type="scientific">Pseudomonas putida S13.1.2</name>
    <dbReference type="NCBI Taxonomy" id="1384061"/>
    <lineage>
        <taxon>Bacteria</taxon>
        <taxon>Pseudomonadati</taxon>
        <taxon>Pseudomonadota</taxon>
        <taxon>Gammaproteobacteria</taxon>
        <taxon>Pseudomonadales</taxon>
        <taxon>Pseudomonadaceae</taxon>
        <taxon>Pseudomonas</taxon>
    </lineage>
</organism>
<accession>A0AAU8RZW8</accession>